<keyword evidence="1" id="KW-0472">Membrane</keyword>
<reference evidence="2 3" key="1">
    <citation type="journal article" date="2023" name="Microb. Genom.">
        <title>Mesoterricola silvestris gen. nov., sp. nov., Mesoterricola sediminis sp. nov., Geothrix oryzae sp. nov., Geothrix edaphica sp. nov., Geothrix rubra sp. nov., and Geothrix limicola sp. nov., six novel members of Acidobacteriota isolated from soils.</title>
        <authorList>
            <person name="Weisberg A.J."/>
            <person name="Pearce E."/>
            <person name="Kramer C.G."/>
            <person name="Chang J.H."/>
            <person name="Clarke C.R."/>
        </authorList>
    </citation>
    <scope>NUCLEOTIDE SEQUENCE [LARGE SCALE GENOMIC DNA]</scope>
    <source>
        <strain evidence="2 3">NRRL_B-2795</strain>
    </source>
</reference>
<dbReference type="RefSeq" id="WP_086754098.1">
    <property type="nucleotide sequence ID" value="NZ_JAGJBZ010000002.1"/>
</dbReference>
<protein>
    <recommendedName>
        <fullName evidence="4">Integral membrane protein</fullName>
    </recommendedName>
</protein>
<organism evidence="2 3">
    <name type="scientific">Streptomyces griseiscabiei</name>
    <dbReference type="NCBI Taxonomy" id="2993540"/>
    <lineage>
        <taxon>Bacteria</taxon>
        <taxon>Bacillati</taxon>
        <taxon>Actinomycetota</taxon>
        <taxon>Actinomycetes</taxon>
        <taxon>Kitasatosporales</taxon>
        <taxon>Streptomycetaceae</taxon>
        <taxon>Streptomyces</taxon>
    </lineage>
</organism>
<evidence type="ECO:0008006" key="4">
    <source>
        <dbReference type="Google" id="ProtNLM"/>
    </source>
</evidence>
<name>A0ABU4L808_9ACTN</name>
<accession>A0ABU4L808</accession>
<evidence type="ECO:0000313" key="2">
    <source>
        <dbReference type="EMBL" id="MDX2911168.1"/>
    </source>
</evidence>
<keyword evidence="3" id="KW-1185">Reference proteome</keyword>
<evidence type="ECO:0000313" key="3">
    <source>
        <dbReference type="Proteomes" id="UP001271723"/>
    </source>
</evidence>
<keyword evidence="1" id="KW-1133">Transmembrane helix</keyword>
<evidence type="ECO:0000256" key="1">
    <source>
        <dbReference type="SAM" id="Phobius"/>
    </source>
</evidence>
<sequence length="150" mass="16465">MTDDGDGIQWTRISRGGFGQYETAAVMCLSGPVMLGFAVFTDADVLVVGIVFTVVFLPLGLAFWLQTTEERRQNRRLDAVGVPATAEITELTDFDWDGETAGVEVGLRVSGPGFRTFETTWRRTRDVSFRLGQRLPAAVDPSSGVFRVDV</sequence>
<dbReference type="EMBL" id="JARAVY010000008">
    <property type="protein sequence ID" value="MDX2911168.1"/>
    <property type="molecule type" value="Genomic_DNA"/>
</dbReference>
<feature type="transmembrane region" description="Helical" evidence="1">
    <location>
        <begin position="46"/>
        <end position="65"/>
    </location>
</feature>
<keyword evidence="1" id="KW-0812">Transmembrane</keyword>
<feature type="transmembrane region" description="Helical" evidence="1">
    <location>
        <begin position="21"/>
        <end position="40"/>
    </location>
</feature>
<proteinExistence type="predicted"/>
<dbReference type="Proteomes" id="UP001271723">
    <property type="component" value="Unassembled WGS sequence"/>
</dbReference>
<gene>
    <name evidence="2" type="ORF">PV517_21015</name>
</gene>
<comment type="caution">
    <text evidence="2">The sequence shown here is derived from an EMBL/GenBank/DDBJ whole genome shotgun (WGS) entry which is preliminary data.</text>
</comment>